<name>A0A4Z2H910_9TELE</name>
<feature type="region of interest" description="Disordered" evidence="1">
    <location>
        <begin position="165"/>
        <end position="196"/>
    </location>
</feature>
<feature type="compositionally biased region" description="Basic and acidic residues" evidence="1">
    <location>
        <begin position="165"/>
        <end position="187"/>
    </location>
</feature>
<evidence type="ECO:0000313" key="3">
    <source>
        <dbReference type="Proteomes" id="UP000314294"/>
    </source>
</evidence>
<organism evidence="2 3">
    <name type="scientific">Liparis tanakae</name>
    <name type="common">Tanaka's snailfish</name>
    <dbReference type="NCBI Taxonomy" id="230148"/>
    <lineage>
        <taxon>Eukaryota</taxon>
        <taxon>Metazoa</taxon>
        <taxon>Chordata</taxon>
        <taxon>Craniata</taxon>
        <taxon>Vertebrata</taxon>
        <taxon>Euteleostomi</taxon>
        <taxon>Actinopterygii</taxon>
        <taxon>Neopterygii</taxon>
        <taxon>Teleostei</taxon>
        <taxon>Neoteleostei</taxon>
        <taxon>Acanthomorphata</taxon>
        <taxon>Eupercaria</taxon>
        <taxon>Perciformes</taxon>
        <taxon>Cottioidei</taxon>
        <taxon>Cottales</taxon>
        <taxon>Liparidae</taxon>
        <taxon>Liparis</taxon>
    </lineage>
</organism>
<dbReference type="EMBL" id="SRLO01000294">
    <property type="protein sequence ID" value="TNN62368.1"/>
    <property type="molecule type" value="Genomic_DNA"/>
</dbReference>
<accession>A0A4Z2H910</accession>
<proteinExistence type="predicted"/>
<gene>
    <name evidence="2" type="ORF">EYF80_027379</name>
</gene>
<reference evidence="2 3" key="1">
    <citation type="submission" date="2019-03" db="EMBL/GenBank/DDBJ databases">
        <title>First draft genome of Liparis tanakae, snailfish: a comprehensive survey of snailfish specific genes.</title>
        <authorList>
            <person name="Kim W."/>
            <person name="Song I."/>
            <person name="Jeong J.-H."/>
            <person name="Kim D."/>
            <person name="Kim S."/>
            <person name="Ryu S."/>
            <person name="Song J.Y."/>
            <person name="Lee S.K."/>
        </authorList>
    </citation>
    <scope>NUCLEOTIDE SEQUENCE [LARGE SCALE GENOMIC DNA]</scope>
    <source>
        <tissue evidence="2">Muscle</tissue>
    </source>
</reference>
<evidence type="ECO:0000256" key="1">
    <source>
        <dbReference type="SAM" id="MobiDB-lite"/>
    </source>
</evidence>
<keyword evidence="3" id="KW-1185">Reference proteome</keyword>
<dbReference type="AlphaFoldDB" id="A0A4Z2H910"/>
<sequence>MRPCGHVTPSYEMQHIVPCQQEDVQHFPRQPPGSPTRAAHPQGLQALRGLFIEAPLPIPSAGSRDDCVTPTQSYSRSTSTIVFLILFLPSATGSSSLQVRVEWFVSAPYPLFNPVNAHNAPTGFTLGARPCSRSVAHESETCNPSPVLSSDLAGVLTRFSLRTEVRKGHGRERERENVREGTRERGRTQNGGVAWS</sequence>
<dbReference type="Proteomes" id="UP000314294">
    <property type="component" value="Unassembled WGS sequence"/>
</dbReference>
<protein>
    <submittedName>
        <fullName evidence="2">Uncharacterized protein</fullName>
    </submittedName>
</protein>
<evidence type="ECO:0000313" key="2">
    <source>
        <dbReference type="EMBL" id="TNN62368.1"/>
    </source>
</evidence>
<comment type="caution">
    <text evidence="2">The sequence shown here is derived from an EMBL/GenBank/DDBJ whole genome shotgun (WGS) entry which is preliminary data.</text>
</comment>